<proteinExistence type="predicted"/>
<reference evidence="1" key="1">
    <citation type="submission" date="2021-10" db="EMBL/GenBank/DDBJ databases">
        <title>Psilocybe cubensis genome.</title>
        <authorList>
            <person name="Mckernan K.J."/>
            <person name="Crawford S."/>
            <person name="Trippe A."/>
            <person name="Kane L.T."/>
            <person name="Mclaughlin S."/>
        </authorList>
    </citation>
    <scope>NUCLEOTIDE SEQUENCE</scope>
    <source>
        <strain evidence="1">MGC-MH-2018</strain>
    </source>
</reference>
<sequence>MNNHTNPPPASHMFNDWGVNRPHTSDVMTLSRVSLVPPPTPVAPNHFHTNPDLVRRAEDLIMSIEHKINVLELEKRNPILNDTKKKDETAATKLPPVQNGLSTGGRYAAFVARKSYYLLLFLPCGKMKVAFALGLFLCANAYTFYSSE</sequence>
<evidence type="ECO:0000313" key="1">
    <source>
        <dbReference type="EMBL" id="KAH9479062.1"/>
    </source>
</evidence>
<dbReference type="EMBL" id="JAFIQS020000007">
    <property type="protein sequence ID" value="KAH9479062.1"/>
    <property type="molecule type" value="Genomic_DNA"/>
</dbReference>
<protein>
    <submittedName>
        <fullName evidence="1">Uncharacterized protein</fullName>
    </submittedName>
</protein>
<evidence type="ECO:0000313" key="2">
    <source>
        <dbReference type="Proteomes" id="UP000664032"/>
    </source>
</evidence>
<accession>A0ACB8GUF2</accession>
<organism evidence="1 2">
    <name type="scientific">Psilocybe cubensis</name>
    <name type="common">Psychedelic mushroom</name>
    <name type="synonym">Stropharia cubensis</name>
    <dbReference type="NCBI Taxonomy" id="181762"/>
    <lineage>
        <taxon>Eukaryota</taxon>
        <taxon>Fungi</taxon>
        <taxon>Dikarya</taxon>
        <taxon>Basidiomycota</taxon>
        <taxon>Agaricomycotina</taxon>
        <taxon>Agaricomycetes</taxon>
        <taxon>Agaricomycetidae</taxon>
        <taxon>Agaricales</taxon>
        <taxon>Agaricineae</taxon>
        <taxon>Strophariaceae</taxon>
        <taxon>Psilocybe</taxon>
    </lineage>
</organism>
<gene>
    <name evidence="1" type="ORF">JR316_0007639</name>
</gene>
<dbReference type="Proteomes" id="UP000664032">
    <property type="component" value="Unassembled WGS sequence"/>
</dbReference>
<name>A0ACB8GUF2_PSICU</name>
<keyword evidence="2" id="KW-1185">Reference proteome</keyword>
<comment type="caution">
    <text evidence="1">The sequence shown here is derived from an EMBL/GenBank/DDBJ whole genome shotgun (WGS) entry which is preliminary data.</text>
</comment>